<feature type="region of interest" description="Disordered" evidence="1">
    <location>
        <begin position="1"/>
        <end position="79"/>
    </location>
</feature>
<feature type="compositionally biased region" description="Polar residues" evidence="1">
    <location>
        <begin position="31"/>
        <end position="68"/>
    </location>
</feature>
<feature type="region of interest" description="Disordered" evidence="1">
    <location>
        <begin position="201"/>
        <end position="220"/>
    </location>
</feature>
<reference evidence="2 3" key="1">
    <citation type="journal article" date="2018" name="Front. Microbiol.">
        <title>Genome-Wide Analysis of Corynespora cassiicola Leaf Fall Disease Putative Effectors.</title>
        <authorList>
            <person name="Lopez D."/>
            <person name="Ribeiro S."/>
            <person name="Label P."/>
            <person name="Fumanal B."/>
            <person name="Venisse J.S."/>
            <person name="Kohler A."/>
            <person name="de Oliveira R.R."/>
            <person name="Labutti K."/>
            <person name="Lipzen A."/>
            <person name="Lail K."/>
            <person name="Bauer D."/>
            <person name="Ohm R.A."/>
            <person name="Barry K.W."/>
            <person name="Spatafora J."/>
            <person name="Grigoriev I.V."/>
            <person name="Martin F.M."/>
            <person name="Pujade-Renaud V."/>
        </authorList>
    </citation>
    <scope>NUCLEOTIDE SEQUENCE [LARGE SCALE GENOMIC DNA]</scope>
    <source>
        <strain evidence="2 3">Philippines</strain>
    </source>
</reference>
<keyword evidence="3" id="KW-1185">Reference proteome</keyword>
<gene>
    <name evidence="2" type="ORF">BS50DRAFT_383011</name>
</gene>
<name>A0A2T2NNV9_CORCC</name>
<accession>A0A2T2NNV9</accession>
<evidence type="ECO:0000313" key="3">
    <source>
        <dbReference type="Proteomes" id="UP000240883"/>
    </source>
</evidence>
<feature type="compositionally biased region" description="Basic and acidic residues" evidence="1">
    <location>
        <begin position="141"/>
        <end position="151"/>
    </location>
</feature>
<proteinExistence type="predicted"/>
<dbReference type="EMBL" id="KZ678135">
    <property type="protein sequence ID" value="PSN67115.1"/>
    <property type="molecule type" value="Genomic_DNA"/>
</dbReference>
<evidence type="ECO:0000313" key="2">
    <source>
        <dbReference type="EMBL" id="PSN67115.1"/>
    </source>
</evidence>
<sequence length="220" mass="24575">MSTNTPGRVCMPTNTAFPLPPPSLSAWGDTGPSTMSCRYTRGTSTSEPNQSRRPRFSTASPTTREQNNGGTGSGEKKGKIARATITEPQGQNRHRCAARRRTDPAAFAQRVLKGWLAGWLAGRFRVRLGSGQARSGCRGGVGREEQGRVETRTGPGAAWDWNWDWDWDWGWDWGRGRGHEMWTWDGQSSGFLFCCLVSSRPRPRPRPRPRRTRALHAHLT</sequence>
<feature type="compositionally biased region" description="Polar residues" evidence="1">
    <location>
        <begin position="1"/>
        <end position="16"/>
    </location>
</feature>
<dbReference type="Proteomes" id="UP000240883">
    <property type="component" value="Unassembled WGS sequence"/>
</dbReference>
<organism evidence="2 3">
    <name type="scientific">Corynespora cassiicola Philippines</name>
    <dbReference type="NCBI Taxonomy" id="1448308"/>
    <lineage>
        <taxon>Eukaryota</taxon>
        <taxon>Fungi</taxon>
        <taxon>Dikarya</taxon>
        <taxon>Ascomycota</taxon>
        <taxon>Pezizomycotina</taxon>
        <taxon>Dothideomycetes</taxon>
        <taxon>Pleosporomycetidae</taxon>
        <taxon>Pleosporales</taxon>
        <taxon>Corynesporascaceae</taxon>
        <taxon>Corynespora</taxon>
    </lineage>
</organism>
<dbReference type="AlphaFoldDB" id="A0A2T2NNV9"/>
<evidence type="ECO:0000256" key="1">
    <source>
        <dbReference type="SAM" id="MobiDB-lite"/>
    </source>
</evidence>
<protein>
    <submittedName>
        <fullName evidence="2">Uncharacterized protein</fullName>
    </submittedName>
</protein>
<feature type="region of interest" description="Disordered" evidence="1">
    <location>
        <begin position="131"/>
        <end position="153"/>
    </location>
</feature>